<dbReference type="GO" id="GO:0045202">
    <property type="term" value="C:synapse"/>
    <property type="evidence" value="ECO:0007669"/>
    <property type="project" value="GOC"/>
</dbReference>
<dbReference type="AlphaFoldDB" id="A0AAD7WAC6"/>
<dbReference type="InterPro" id="IPR050774">
    <property type="entry name" value="KCMF1/Dystrophin"/>
</dbReference>
<dbReference type="Proteomes" id="UP001221898">
    <property type="component" value="Unassembled WGS sequence"/>
</dbReference>
<dbReference type="SUPFAM" id="SSF57850">
    <property type="entry name" value="RING/U-box"/>
    <property type="match status" value="1"/>
</dbReference>
<dbReference type="CDD" id="cd16243">
    <property type="entry name" value="EFh_DYTN"/>
    <property type="match status" value="1"/>
</dbReference>
<accession>A0AAD7WAC6</accession>
<feature type="compositionally biased region" description="Polar residues" evidence="5">
    <location>
        <begin position="478"/>
        <end position="488"/>
    </location>
</feature>
<feature type="region of interest" description="Disordered" evidence="5">
    <location>
        <begin position="309"/>
        <end position="407"/>
    </location>
</feature>
<feature type="region of interest" description="Disordered" evidence="5">
    <location>
        <begin position="633"/>
        <end position="655"/>
    </location>
</feature>
<dbReference type="InterPro" id="IPR015154">
    <property type="entry name" value="EF-hand_dom_typ2"/>
</dbReference>
<evidence type="ECO:0000313" key="9">
    <source>
        <dbReference type="Proteomes" id="UP001221898"/>
    </source>
</evidence>
<evidence type="ECO:0008006" key="10">
    <source>
        <dbReference type="Google" id="ProtNLM"/>
    </source>
</evidence>
<feature type="region of interest" description="Disordered" evidence="5">
    <location>
        <begin position="472"/>
        <end position="570"/>
    </location>
</feature>
<feature type="compositionally biased region" description="Low complexity" evidence="5">
    <location>
        <begin position="318"/>
        <end position="331"/>
    </location>
</feature>
<evidence type="ECO:0000259" key="6">
    <source>
        <dbReference type="PROSITE" id="PS50135"/>
    </source>
</evidence>
<feature type="compositionally biased region" description="Basic and acidic residues" evidence="5">
    <location>
        <begin position="554"/>
        <end position="565"/>
    </location>
</feature>
<protein>
    <recommendedName>
        <fullName evidence="10">Dystrotelin</fullName>
    </recommendedName>
</protein>
<evidence type="ECO:0000256" key="5">
    <source>
        <dbReference type="SAM" id="MobiDB-lite"/>
    </source>
</evidence>
<dbReference type="GO" id="GO:0008270">
    <property type="term" value="F:zinc ion binding"/>
    <property type="evidence" value="ECO:0007669"/>
    <property type="project" value="UniProtKB-KW"/>
</dbReference>
<dbReference type="EMBL" id="JAINUG010000178">
    <property type="protein sequence ID" value="KAJ8389786.1"/>
    <property type="molecule type" value="Genomic_DNA"/>
</dbReference>
<dbReference type="PANTHER" id="PTHR12268:SF18">
    <property type="entry name" value="DYSTROTELIN"/>
    <property type="match status" value="1"/>
</dbReference>
<keyword evidence="1" id="KW-0479">Metal-binding</keyword>
<keyword evidence="2 4" id="KW-0863">Zinc-finger</keyword>
<organism evidence="8 9">
    <name type="scientific">Aldrovandia affinis</name>
    <dbReference type="NCBI Taxonomy" id="143900"/>
    <lineage>
        <taxon>Eukaryota</taxon>
        <taxon>Metazoa</taxon>
        <taxon>Chordata</taxon>
        <taxon>Craniata</taxon>
        <taxon>Vertebrata</taxon>
        <taxon>Euteleostomi</taxon>
        <taxon>Actinopterygii</taxon>
        <taxon>Neopterygii</taxon>
        <taxon>Teleostei</taxon>
        <taxon>Notacanthiformes</taxon>
        <taxon>Halosauridae</taxon>
        <taxon>Aldrovandia</taxon>
    </lineage>
</organism>
<dbReference type="Pfam" id="PF09069">
    <property type="entry name" value="EF-hand_3"/>
    <property type="match status" value="1"/>
</dbReference>
<evidence type="ECO:0000256" key="2">
    <source>
        <dbReference type="ARBA" id="ARBA00022771"/>
    </source>
</evidence>
<evidence type="ECO:0000256" key="4">
    <source>
        <dbReference type="PROSITE-ProRule" id="PRU00228"/>
    </source>
</evidence>
<feature type="compositionally biased region" description="Basic and acidic residues" evidence="5">
    <location>
        <begin position="495"/>
        <end position="508"/>
    </location>
</feature>
<dbReference type="PROSITE" id="PS50222">
    <property type="entry name" value="EF_HAND_2"/>
    <property type="match status" value="1"/>
</dbReference>
<dbReference type="GO" id="GO:0005886">
    <property type="term" value="C:plasma membrane"/>
    <property type="evidence" value="ECO:0007669"/>
    <property type="project" value="TreeGrafter"/>
</dbReference>
<dbReference type="Gene3D" id="1.10.238.10">
    <property type="entry name" value="EF-hand"/>
    <property type="match status" value="1"/>
</dbReference>
<dbReference type="InterPro" id="IPR015153">
    <property type="entry name" value="EF-hand_dom_typ1"/>
</dbReference>
<dbReference type="GO" id="GO:0005509">
    <property type="term" value="F:calcium ion binding"/>
    <property type="evidence" value="ECO:0007669"/>
    <property type="project" value="InterPro"/>
</dbReference>
<keyword evidence="9" id="KW-1185">Reference proteome</keyword>
<feature type="domain" description="EF-hand" evidence="7">
    <location>
        <begin position="85"/>
        <end position="120"/>
    </location>
</feature>
<name>A0AAD7WAC6_9TELE</name>
<dbReference type="PROSITE" id="PS50135">
    <property type="entry name" value="ZF_ZZ_2"/>
    <property type="match status" value="1"/>
</dbReference>
<dbReference type="SMART" id="SM00291">
    <property type="entry name" value="ZnF_ZZ"/>
    <property type="match status" value="1"/>
</dbReference>
<sequence>MDLDVIEGLNEVVPAVYRAAFKLRSLQNLCQMHSVTLSAIGPALRSLGVAVGPGGGIAEADVGRSLEQLFQGVSEELPGQLQPGAAEHTCRLLFKVFDRKRTGSISLQSVEAALIALSGDTLSAKHTALFRLAERCSGRQGRESGTVSRSGLRTVLDDLSQVPAVVQESQVFGPVESAVRTCFQGVISAGVSEEVFLRWLRSEPRLLLWLSTLYRISASEAVIHRVRCHVCKAFPITGLRYRCLKCLNLHLCQTCFLTHKRSRRHKPSHPMMEHCTQPSFRESLTSLAHSARHNLLRRREAERRSALCKHTPAGTPHSATSQTTPRQTQATPPHPSLQYEATPPHPVSEYEATPPHPASEYEATPPHPASEYEATPTEPRLESKAMQTDTALQPQRKKDPSHTRMAVRDLRRDKWQLEKQLQVWRVAAQTEHSSLEDKCCHLEATVEVLTRHNQNLQDELGRVRLLLQPLCPSPLPGNPSTNASTSPTIDAESPAPERGELVGERPLQDEQGTAACAGESEEEELEAALTPGTGDQCHPVAPEPQCRGAPAHNPRREQQEQEHAGKGPLGQSESFLEQEEELGDLVLRLKSALSVYRRTGQGSAHSQELLAAAVTVGDSVAQLVCAAGSPGLSCQPRPNTPGQSANHAAALSQLR</sequence>
<keyword evidence="3" id="KW-0862">Zinc</keyword>
<dbReference type="SUPFAM" id="SSF47473">
    <property type="entry name" value="EF-hand"/>
    <property type="match status" value="2"/>
</dbReference>
<dbReference type="InterPro" id="IPR043145">
    <property type="entry name" value="Znf_ZZ_sf"/>
</dbReference>
<dbReference type="InterPro" id="IPR002048">
    <property type="entry name" value="EF_hand_dom"/>
</dbReference>
<dbReference type="PROSITE" id="PS01357">
    <property type="entry name" value="ZF_ZZ_1"/>
    <property type="match status" value="1"/>
</dbReference>
<dbReference type="Pfam" id="PF09068">
    <property type="entry name" value="EF-hand_2"/>
    <property type="match status" value="1"/>
</dbReference>
<feature type="compositionally biased region" description="Polar residues" evidence="5">
    <location>
        <begin position="636"/>
        <end position="646"/>
    </location>
</feature>
<dbReference type="GO" id="GO:0099536">
    <property type="term" value="P:synaptic signaling"/>
    <property type="evidence" value="ECO:0007669"/>
    <property type="project" value="TreeGrafter"/>
</dbReference>
<proteinExistence type="predicted"/>
<dbReference type="InterPro" id="IPR011992">
    <property type="entry name" value="EF-hand-dom_pair"/>
</dbReference>
<dbReference type="Pfam" id="PF00569">
    <property type="entry name" value="ZZ"/>
    <property type="match status" value="1"/>
</dbReference>
<dbReference type="Gene3D" id="3.30.60.90">
    <property type="match status" value="1"/>
</dbReference>
<dbReference type="CDD" id="cd02334">
    <property type="entry name" value="ZZ_dystrophin"/>
    <property type="match status" value="1"/>
</dbReference>
<evidence type="ECO:0000259" key="7">
    <source>
        <dbReference type="PROSITE" id="PS50222"/>
    </source>
</evidence>
<dbReference type="InterPro" id="IPR000433">
    <property type="entry name" value="Znf_ZZ"/>
</dbReference>
<evidence type="ECO:0000313" key="8">
    <source>
        <dbReference type="EMBL" id="KAJ8389786.1"/>
    </source>
</evidence>
<evidence type="ECO:0000256" key="1">
    <source>
        <dbReference type="ARBA" id="ARBA00022723"/>
    </source>
</evidence>
<dbReference type="PANTHER" id="PTHR12268">
    <property type="entry name" value="E3 UBIQUITIN-PROTEIN LIGASE KCMF1"/>
    <property type="match status" value="1"/>
</dbReference>
<evidence type="ECO:0000256" key="3">
    <source>
        <dbReference type="ARBA" id="ARBA00022833"/>
    </source>
</evidence>
<feature type="domain" description="ZZ-type" evidence="6">
    <location>
        <begin position="223"/>
        <end position="279"/>
    </location>
</feature>
<reference evidence="8" key="1">
    <citation type="journal article" date="2023" name="Science">
        <title>Genome structures resolve the early diversification of teleost fishes.</title>
        <authorList>
            <person name="Parey E."/>
            <person name="Louis A."/>
            <person name="Montfort J."/>
            <person name="Bouchez O."/>
            <person name="Roques C."/>
            <person name="Iampietro C."/>
            <person name="Lluch J."/>
            <person name="Castinel A."/>
            <person name="Donnadieu C."/>
            <person name="Desvignes T."/>
            <person name="Floi Bucao C."/>
            <person name="Jouanno E."/>
            <person name="Wen M."/>
            <person name="Mejri S."/>
            <person name="Dirks R."/>
            <person name="Jansen H."/>
            <person name="Henkel C."/>
            <person name="Chen W.J."/>
            <person name="Zahm M."/>
            <person name="Cabau C."/>
            <person name="Klopp C."/>
            <person name="Thompson A.W."/>
            <person name="Robinson-Rechavi M."/>
            <person name="Braasch I."/>
            <person name="Lecointre G."/>
            <person name="Bobe J."/>
            <person name="Postlethwait J.H."/>
            <person name="Berthelot C."/>
            <person name="Roest Crollius H."/>
            <person name="Guiguen Y."/>
        </authorList>
    </citation>
    <scope>NUCLEOTIDE SEQUENCE</scope>
    <source>
        <strain evidence="8">NC1722</strain>
    </source>
</reference>
<comment type="caution">
    <text evidence="8">The sequence shown here is derived from an EMBL/GenBank/DDBJ whole genome shotgun (WGS) entry which is preliminary data.</text>
</comment>
<feature type="compositionally biased region" description="Basic and acidic residues" evidence="5">
    <location>
        <begin position="396"/>
        <end position="407"/>
    </location>
</feature>
<gene>
    <name evidence="8" type="ORF">AAFF_G00114920</name>
</gene>